<accession>A0A409X1Z8</accession>
<keyword evidence="3" id="KW-1185">Reference proteome</keyword>
<dbReference type="InParanoid" id="A0A409X1Z8"/>
<organism evidence="2 3">
    <name type="scientific">Gymnopilus dilepis</name>
    <dbReference type="NCBI Taxonomy" id="231916"/>
    <lineage>
        <taxon>Eukaryota</taxon>
        <taxon>Fungi</taxon>
        <taxon>Dikarya</taxon>
        <taxon>Basidiomycota</taxon>
        <taxon>Agaricomycotina</taxon>
        <taxon>Agaricomycetes</taxon>
        <taxon>Agaricomycetidae</taxon>
        <taxon>Agaricales</taxon>
        <taxon>Agaricineae</taxon>
        <taxon>Hymenogastraceae</taxon>
        <taxon>Gymnopilus</taxon>
    </lineage>
</organism>
<dbReference type="AlphaFoldDB" id="A0A409X1Z8"/>
<feature type="compositionally biased region" description="Pro residues" evidence="1">
    <location>
        <begin position="52"/>
        <end position="74"/>
    </location>
</feature>
<dbReference type="SUPFAM" id="SSF54909">
    <property type="entry name" value="Dimeric alpha+beta barrel"/>
    <property type="match status" value="1"/>
</dbReference>
<evidence type="ECO:0008006" key="4">
    <source>
        <dbReference type="Google" id="ProtNLM"/>
    </source>
</evidence>
<reference evidence="2 3" key="1">
    <citation type="journal article" date="2018" name="Evol. Lett.">
        <title>Horizontal gene cluster transfer increased hallucinogenic mushroom diversity.</title>
        <authorList>
            <person name="Reynolds H.T."/>
            <person name="Vijayakumar V."/>
            <person name="Gluck-Thaler E."/>
            <person name="Korotkin H.B."/>
            <person name="Matheny P.B."/>
            <person name="Slot J.C."/>
        </authorList>
    </citation>
    <scope>NUCLEOTIDE SEQUENCE [LARGE SCALE GENOMIC DNA]</scope>
    <source>
        <strain evidence="2 3">SRW20</strain>
    </source>
</reference>
<dbReference type="Gene3D" id="3.30.70.100">
    <property type="match status" value="2"/>
</dbReference>
<feature type="non-terminal residue" evidence="2">
    <location>
        <position position="230"/>
    </location>
</feature>
<feature type="region of interest" description="Disordered" evidence="1">
    <location>
        <begin position="49"/>
        <end position="85"/>
    </location>
</feature>
<gene>
    <name evidence="2" type="ORF">CVT26_014293</name>
</gene>
<feature type="compositionally biased region" description="Low complexity" evidence="1">
    <location>
        <begin position="75"/>
        <end position="84"/>
    </location>
</feature>
<comment type="caution">
    <text evidence="2">The sequence shown here is derived from an EMBL/GenBank/DDBJ whole genome shotgun (WGS) entry which is preliminary data.</text>
</comment>
<dbReference type="EMBL" id="NHYE01004412">
    <property type="protein sequence ID" value="PPQ84762.1"/>
    <property type="molecule type" value="Genomic_DNA"/>
</dbReference>
<evidence type="ECO:0000256" key="1">
    <source>
        <dbReference type="SAM" id="MobiDB-lite"/>
    </source>
</evidence>
<protein>
    <recommendedName>
        <fullName evidence="4">ABM domain-containing protein</fullName>
    </recommendedName>
</protein>
<dbReference type="InterPro" id="IPR011008">
    <property type="entry name" value="Dimeric_a/b-barrel"/>
</dbReference>
<evidence type="ECO:0000313" key="2">
    <source>
        <dbReference type="EMBL" id="PPQ84762.1"/>
    </source>
</evidence>
<evidence type="ECO:0000313" key="3">
    <source>
        <dbReference type="Proteomes" id="UP000284706"/>
    </source>
</evidence>
<name>A0A409X1Z8_9AGAR</name>
<sequence>MARPITLSTVVPLIAIPGQESALSAVLASLQPKALEEVETYQWYATRITSPAPAPPSASNPNTTPSPTPTPTPPSASNSTPAPSFIVFDTFPTHSAREAHFKGDIPKTLIGYGGTLLAGRPEHGKILTEVVGAKVGRVDGRDGRGEGEEQGEGDVDLKAGLEVGLKVEFEAREGKEEDVRKFLSDAVSLARTEQQTISFYALHWPGTHKFGIIDFFASEAGRKAHLGGEI</sequence>
<dbReference type="OrthoDB" id="3227035at2759"/>
<dbReference type="Proteomes" id="UP000284706">
    <property type="component" value="Unassembled WGS sequence"/>
</dbReference>
<proteinExistence type="predicted"/>